<evidence type="ECO:0000313" key="4">
    <source>
        <dbReference type="Proteomes" id="UP000006201"/>
    </source>
</evidence>
<name>A4C8W1_9GAMM</name>
<dbReference type="GO" id="GO:0009271">
    <property type="term" value="P:phage shock"/>
    <property type="evidence" value="ECO:0007669"/>
    <property type="project" value="TreeGrafter"/>
</dbReference>
<feature type="coiled-coil region" evidence="2">
    <location>
        <begin position="101"/>
        <end position="188"/>
    </location>
</feature>
<dbReference type="InterPro" id="IPR014319">
    <property type="entry name" value="Phageshock_PspA"/>
</dbReference>
<accession>A4C8W1</accession>
<dbReference type="InterPro" id="IPR007157">
    <property type="entry name" value="PspA_VIPP1"/>
</dbReference>
<organism evidence="3 4">
    <name type="scientific">Pseudoalteromonas tunicata D2</name>
    <dbReference type="NCBI Taxonomy" id="87626"/>
    <lineage>
        <taxon>Bacteria</taxon>
        <taxon>Pseudomonadati</taxon>
        <taxon>Pseudomonadota</taxon>
        <taxon>Gammaproteobacteria</taxon>
        <taxon>Alteromonadales</taxon>
        <taxon>Pseudoalteromonadaceae</taxon>
        <taxon>Pseudoalteromonas</taxon>
    </lineage>
</organism>
<keyword evidence="2" id="KW-0175">Coiled coil</keyword>
<dbReference type="GO" id="GO:0005829">
    <property type="term" value="C:cytosol"/>
    <property type="evidence" value="ECO:0007669"/>
    <property type="project" value="TreeGrafter"/>
</dbReference>
<dbReference type="PANTHER" id="PTHR31088:SF6">
    <property type="entry name" value="PHAGE SHOCK PROTEIN A"/>
    <property type="match status" value="1"/>
</dbReference>
<evidence type="ECO:0000313" key="3">
    <source>
        <dbReference type="EMBL" id="EAR29026.1"/>
    </source>
</evidence>
<dbReference type="AlphaFoldDB" id="A4C8W1"/>
<sequence length="223" mass="25270">MGVFTRITDIVQANVIAALDKAENPEKLVKLMIQEMEETLVEIRSTSAKFLAEKKELQRTQANYQQSAQYWQEKAELAVSKERDDLAKAALVEKHNATLQADALSDELGRIEHTLDKLTQDSQALQQKLTQAKAKQESYSQREQVLTSRLKVNSQLHSNKIADAMARFELIERKVDDIEAQVESYELTQAKTLQAQFSELESSDKIDEQLAKLKEKVAHKAAV</sequence>
<protein>
    <submittedName>
        <fullName evidence="3">Phage shock protein A</fullName>
    </submittedName>
</protein>
<proteinExistence type="inferred from homology"/>
<keyword evidence="4" id="KW-1185">Reference proteome</keyword>
<comment type="similarity">
    <text evidence="1">Belongs to the PspA/Vipp/IM30 family.</text>
</comment>
<dbReference type="Pfam" id="PF04012">
    <property type="entry name" value="PspA_IM30"/>
    <property type="match status" value="1"/>
</dbReference>
<dbReference type="NCBIfam" id="TIGR02977">
    <property type="entry name" value="phageshock_pspA"/>
    <property type="match status" value="1"/>
</dbReference>
<dbReference type="eggNOG" id="COG1842">
    <property type="taxonomic scope" value="Bacteria"/>
</dbReference>
<dbReference type="Proteomes" id="UP000006201">
    <property type="component" value="Unassembled WGS sequence"/>
</dbReference>
<comment type="caution">
    <text evidence="3">The sequence shown here is derived from an EMBL/GenBank/DDBJ whole genome shotgun (WGS) entry which is preliminary data.</text>
</comment>
<evidence type="ECO:0000256" key="2">
    <source>
        <dbReference type="SAM" id="Coils"/>
    </source>
</evidence>
<reference evidence="3 4" key="1">
    <citation type="submission" date="2006-02" db="EMBL/GenBank/DDBJ databases">
        <authorList>
            <person name="Moran M.A."/>
            <person name="Kjelleberg S."/>
            <person name="Egan S."/>
            <person name="Saunders N."/>
            <person name="Thomas T."/>
            <person name="Ferriera S."/>
            <person name="Johnson J."/>
            <person name="Kravitz S."/>
            <person name="Halpern A."/>
            <person name="Remington K."/>
            <person name="Beeson K."/>
            <person name="Tran B."/>
            <person name="Rogers Y.-H."/>
            <person name="Friedman R."/>
            <person name="Venter J.C."/>
        </authorList>
    </citation>
    <scope>NUCLEOTIDE SEQUENCE [LARGE SCALE GENOMIC DNA]</scope>
    <source>
        <strain evidence="3 4">D2</strain>
    </source>
</reference>
<dbReference type="RefSeq" id="WP_009838287.1">
    <property type="nucleotide sequence ID" value="NZ_AAOH01000003.1"/>
</dbReference>
<dbReference type="OrthoDB" id="9779630at2"/>
<dbReference type="STRING" id="87626.PTD2_08279"/>
<gene>
    <name evidence="3" type="ORF">PTD2_08279</name>
</gene>
<dbReference type="PANTHER" id="PTHR31088">
    <property type="entry name" value="MEMBRANE-ASSOCIATED PROTEIN VIPP1, CHLOROPLASTIC"/>
    <property type="match status" value="1"/>
</dbReference>
<dbReference type="HOGENOM" id="CLU_056466_3_0_6"/>
<dbReference type="EMBL" id="AAOH01000003">
    <property type="protein sequence ID" value="EAR29026.1"/>
    <property type="molecule type" value="Genomic_DNA"/>
</dbReference>
<evidence type="ECO:0000256" key="1">
    <source>
        <dbReference type="ARBA" id="ARBA00043985"/>
    </source>
</evidence>